<dbReference type="OrthoDB" id="9972026at2759"/>
<dbReference type="PANTHER" id="PTHR35247">
    <property type="entry name" value="TESTIS-EXPRESSED PROTEIN 43"/>
    <property type="match status" value="1"/>
</dbReference>
<dbReference type="RefSeq" id="XP_022092898.1">
    <property type="nucleotide sequence ID" value="XM_022237206.1"/>
</dbReference>
<accession>A0A8B7YI37</accession>
<dbReference type="KEGG" id="aplc:110980493"/>
<dbReference type="Pfam" id="PF14983">
    <property type="entry name" value="SPMIP10-like"/>
    <property type="match status" value="1"/>
</dbReference>
<protein>
    <submittedName>
        <fullName evidence="2">Testis-expressed protein 43-like isoform X1</fullName>
    </submittedName>
</protein>
<dbReference type="Proteomes" id="UP000694845">
    <property type="component" value="Unplaced"/>
</dbReference>
<reference evidence="2" key="1">
    <citation type="submission" date="2025-08" db="UniProtKB">
        <authorList>
            <consortium name="RefSeq"/>
        </authorList>
    </citation>
    <scope>IDENTIFICATION</scope>
</reference>
<evidence type="ECO:0000313" key="1">
    <source>
        <dbReference type="Proteomes" id="UP000694845"/>
    </source>
</evidence>
<proteinExistence type="predicted"/>
<evidence type="ECO:0000313" key="2">
    <source>
        <dbReference type="RefSeq" id="XP_022092898.1"/>
    </source>
</evidence>
<name>A0A8B7YI37_ACAPL</name>
<dbReference type="PANTHER" id="PTHR35247:SF1">
    <property type="entry name" value="TESTIS-EXPRESSED PROTEIN 43"/>
    <property type="match status" value="1"/>
</dbReference>
<dbReference type="InterPro" id="IPR027965">
    <property type="entry name" value="SPMIP10"/>
</dbReference>
<gene>
    <name evidence="2" type="primary">LOC110980493</name>
</gene>
<dbReference type="GeneID" id="110980493"/>
<organism evidence="1 2">
    <name type="scientific">Acanthaster planci</name>
    <name type="common">Crown-of-thorns starfish</name>
    <dbReference type="NCBI Taxonomy" id="133434"/>
    <lineage>
        <taxon>Eukaryota</taxon>
        <taxon>Metazoa</taxon>
        <taxon>Echinodermata</taxon>
        <taxon>Eleutherozoa</taxon>
        <taxon>Asterozoa</taxon>
        <taxon>Asteroidea</taxon>
        <taxon>Valvatacea</taxon>
        <taxon>Valvatida</taxon>
        <taxon>Acanthasteridae</taxon>
        <taxon>Acanthaster</taxon>
    </lineage>
</organism>
<dbReference type="AlphaFoldDB" id="A0A8B7YI37"/>
<keyword evidence="1" id="KW-1185">Reference proteome</keyword>
<sequence>MAGRSELKPENVSIPEFSKLHPVIPRRYVPEWKNDMRNRELIMKFFYKIVNCDVSGIIPKGPHDESLFLDKRERMNEVEPRKRCESKRPVLERYHALRPEFHTSQSKYQSSLMFRRDDFTETQ</sequence>